<evidence type="ECO:0000256" key="2">
    <source>
        <dbReference type="ARBA" id="ARBA00022801"/>
    </source>
</evidence>
<dbReference type="PANTHER" id="PTHR35147:SF1">
    <property type="entry name" value="CHEMORECEPTOR GLUTAMINE DEAMIDASE CHED-RELATED"/>
    <property type="match status" value="1"/>
</dbReference>
<dbReference type="GO" id="GO:0050568">
    <property type="term" value="F:protein-glutamine glutaminase activity"/>
    <property type="evidence" value="ECO:0007669"/>
    <property type="project" value="UniProtKB-UniRule"/>
</dbReference>
<dbReference type="InterPro" id="IPR005659">
    <property type="entry name" value="Chemorcpt_Glu_NH3ase_CheD"/>
</dbReference>
<comment type="similarity">
    <text evidence="3">Belongs to the CheD family.</text>
</comment>
<protein>
    <recommendedName>
        <fullName evidence="3">Probable chemoreceptor glutamine deamidase CheD</fullName>
        <ecNumber evidence="3">3.5.1.44</ecNumber>
    </recommendedName>
</protein>
<evidence type="ECO:0000313" key="5">
    <source>
        <dbReference type="Proteomes" id="UP000095544"/>
    </source>
</evidence>
<proteinExistence type="inferred from homology"/>
<comment type="catalytic activity">
    <reaction evidence="3">
        <text>L-glutaminyl-[protein] + H2O = L-glutamyl-[protein] + NH4(+)</text>
        <dbReference type="Rhea" id="RHEA:16441"/>
        <dbReference type="Rhea" id="RHEA-COMP:10207"/>
        <dbReference type="Rhea" id="RHEA-COMP:10208"/>
        <dbReference type="ChEBI" id="CHEBI:15377"/>
        <dbReference type="ChEBI" id="CHEBI:28938"/>
        <dbReference type="ChEBI" id="CHEBI:29973"/>
        <dbReference type="ChEBI" id="CHEBI:30011"/>
        <dbReference type="EC" id="3.5.1.44"/>
    </reaction>
</comment>
<keyword evidence="4" id="KW-0675">Receptor</keyword>
<dbReference type="EMBL" id="CYZU01000012">
    <property type="protein sequence ID" value="CUO24456.1"/>
    <property type="molecule type" value="Genomic_DNA"/>
</dbReference>
<dbReference type="RefSeq" id="WP_050641947.1">
    <property type="nucleotide sequence ID" value="NZ_CABKUE010000009.1"/>
</dbReference>
<dbReference type="InterPro" id="IPR038592">
    <property type="entry name" value="CheD-like_sf"/>
</dbReference>
<accession>A0A174DKA5</accession>
<dbReference type="Proteomes" id="UP000095544">
    <property type="component" value="Unassembled WGS sequence"/>
</dbReference>
<evidence type="ECO:0000256" key="3">
    <source>
        <dbReference type="HAMAP-Rule" id="MF_01440"/>
    </source>
</evidence>
<gene>
    <name evidence="3 4" type="primary">cheD</name>
    <name evidence="4" type="ORF">ERS852491_01661</name>
</gene>
<organism evidence="4 5">
    <name type="scientific">Faecalicatena contorta</name>
    <dbReference type="NCBI Taxonomy" id="39482"/>
    <lineage>
        <taxon>Bacteria</taxon>
        <taxon>Bacillati</taxon>
        <taxon>Bacillota</taxon>
        <taxon>Clostridia</taxon>
        <taxon>Lachnospirales</taxon>
        <taxon>Lachnospiraceae</taxon>
        <taxon>Faecalicatena</taxon>
    </lineage>
</organism>
<dbReference type="Pfam" id="PF03975">
    <property type="entry name" value="CheD"/>
    <property type="match status" value="1"/>
</dbReference>
<sequence length="158" mass="17396">MEKIIVGISEGKTARPGQLLVSYALGSCVGVCLYDVKIRIAGMAHIILPDRTYAVGQKNEYKFAADGTRKLLDEMCRQGAQRRYITAKIAGGAKMFGTAENDWDIGQRNVIGVKQVLSEERIRLTAEDTGSNYGRTITFSAEDGIMEVSTVRHPVKRL</sequence>
<keyword evidence="2 3" id="KW-0378">Hydrolase</keyword>
<dbReference type="STRING" id="39482.ERS852491_01661"/>
<dbReference type="CDD" id="cd16352">
    <property type="entry name" value="CheD"/>
    <property type="match status" value="1"/>
</dbReference>
<dbReference type="PROSITE" id="PS51257">
    <property type="entry name" value="PROKAR_LIPOPROTEIN"/>
    <property type="match status" value="1"/>
</dbReference>
<dbReference type="HAMAP" id="MF_01440">
    <property type="entry name" value="CheD"/>
    <property type="match status" value="1"/>
</dbReference>
<keyword evidence="1 3" id="KW-0145">Chemotaxis</keyword>
<evidence type="ECO:0000313" key="4">
    <source>
        <dbReference type="EMBL" id="CUO24456.1"/>
    </source>
</evidence>
<reference evidence="4 5" key="1">
    <citation type="submission" date="2015-09" db="EMBL/GenBank/DDBJ databases">
        <authorList>
            <consortium name="Pathogen Informatics"/>
        </authorList>
    </citation>
    <scope>NUCLEOTIDE SEQUENCE [LARGE SCALE GENOMIC DNA]</scope>
    <source>
        <strain evidence="4 5">2789STDY5834876</strain>
    </source>
</reference>
<name>A0A174DKA5_9FIRM</name>
<dbReference type="PANTHER" id="PTHR35147">
    <property type="entry name" value="CHEMORECEPTOR GLUTAMINE DEAMIDASE CHED-RELATED"/>
    <property type="match status" value="1"/>
</dbReference>
<dbReference type="AlphaFoldDB" id="A0A174DKA5"/>
<dbReference type="GO" id="GO:0006935">
    <property type="term" value="P:chemotaxis"/>
    <property type="evidence" value="ECO:0007669"/>
    <property type="project" value="UniProtKB-UniRule"/>
</dbReference>
<evidence type="ECO:0000256" key="1">
    <source>
        <dbReference type="ARBA" id="ARBA00022500"/>
    </source>
</evidence>
<dbReference type="Gene3D" id="3.30.1330.200">
    <property type="match status" value="1"/>
</dbReference>
<dbReference type="EC" id="3.5.1.44" evidence="3"/>
<comment type="function">
    <text evidence="3">Probably deamidates glutamine residues to glutamate on methyl-accepting chemotaxis receptors (MCPs), playing an important role in chemotaxis.</text>
</comment>
<dbReference type="InterPro" id="IPR011324">
    <property type="entry name" value="Cytotoxic_necrot_fac-like_cat"/>
</dbReference>
<dbReference type="SUPFAM" id="SSF64438">
    <property type="entry name" value="CNF1/YfiH-like putative cysteine hydrolases"/>
    <property type="match status" value="1"/>
</dbReference>
<dbReference type="OrthoDB" id="9807202at2"/>